<evidence type="ECO:0000313" key="2">
    <source>
        <dbReference type="Proteomes" id="UP000030711"/>
    </source>
</evidence>
<organism evidence="1 2">
    <name type="scientific">Eucalyptus grandis</name>
    <name type="common">Flooded gum</name>
    <dbReference type="NCBI Taxonomy" id="71139"/>
    <lineage>
        <taxon>Eukaryota</taxon>
        <taxon>Viridiplantae</taxon>
        <taxon>Streptophyta</taxon>
        <taxon>Embryophyta</taxon>
        <taxon>Tracheophyta</taxon>
        <taxon>Spermatophyta</taxon>
        <taxon>Magnoliopsida</taxon>
        <taxon>eudicotyledons</taxon>
        <taxon>Gunneridae</taxon>
        <taxon>Pentapetalae</taxon>
        <taxon>rosids</taxon>
        <taxon>malvids</taxon>
        <taxon>Myrtales</taxon>
        <taxon>Myrtaceae</taxon>
        <taxon>Myrtoideae</taxon>
        <taxon>Eucalypteae</taxon>
        <taxon>Eucalyptus</taxon>
    </lineage>
</organism>
<dbReference type="EMBL" id="MU850847">
    <property type="protein sequence ID" value="KAK2631145.1"/>
    <property type="molecule type" value="Genomic_DNA"/>
</dbReference>
<keyword evidence="2" id="KW-1185">Reference proteome</keyword>
<proteinExistence type="predicted"/>
<comment type="caution">
    <text evidence="1">The sequence shown here is derived from an EMBL/GenBank/DDBJ whole genome shotgun (WGS) entry which is preliminary data.</text>
</comment>
<gene>
    <name evidence="1" type="ORF">EUGRSUZ_L03336</name>
</gene>
<reference evidence="1 2" key="1">
    <citation type="journal article" date="2014" name="Nature">
        <title>The genome of Eucalyptus grandis.</title>
        <authorList>
            <person name="Myburg A.A."/>
            <person name="Grattapaglia D."/>
            <person name="Tuskan G.A."/>
            <person name="Hellsten U."/>
            <person name="Hayes R.D."/>
            <person name="Grimwood J."/>
            <person name="Jenkins J."/>
            <person name="Lindquist E."/>
            <person name="Tice H."/>
            <person name="Bauer D."/>
            <person name="Goodstein D.M."/>
            <person name="Dubchak I."/>
            <person name="Poliakov A."/>
            <person name="Mizrachi E."/>
            <person name="Kullan A.R."/>
            <person name="Hussey S.G."/>
            <person name="Pinard D."/>
            <person name="van der Merwe K."/>
            <person name="Singh P."/>
            <person name="van Jaarsveld I."/>
            <person name="Silva-Junior O.B."/>
            <person name="Togawa R.C."/>
            <person name="Pappas M.R."/>
            <person name="Faria D.A."/>
            <person name="Sansaloni C.P."/>
            <person name="Petroli C.D."/>
            <person name="Yang X."/>
            <person name="Ranjan P."/>
            <person name="Tschaplinski T.J."/>
            <person name="Ye C.Y."/>
            <person name="Li T."/>
            <person name="Sterck L."/>
            <person name="Vanneste K."/>
            <person name="Murat F."/>
            <person name="Soler M."/>
            <person name="Clemente H.S."/>
            <person name="Saidi N."/>
            <person name="Cassan-Wang H."/>
            <person name="Dunand C."/>
            <person name="Hefer C.A."/>
            <person name="Bornberg-Bauer E."/>
            <person name="Kersting A.R."/>
            <person name="Vining K."/>
            <person name="Amarasinghe V."/>
            <person name="Ranik M."/>
            <person name="Naithani S."/>
            <person name="Elser J."/>
            <person name="Boyd A.E."/>
            <person name="Liston A."/>
            <person name="Spatafora J.W."/>
            <person name="Dharmwardhana P."/>
            <person name="Raja R."/>
            <person name="Sullivan C."/>
            <person name="Romanel E."/>
            <person name="Alves-Ferreira M."/>
            <person name="Kulheim C."/>
            <person name="Foley W."/>
            <person name="Carocha V."/>
            <person name="Paiva J."/>
            <person name="Kudrna D."/>
            <person name="Brommonschenkel S.H."/>
            <person name="Pasquali G."/>
            <person name="Byrne M."/>
            <person name="Rigault P."/>
            <person name="Tibbits J."/>
            <person name="Spokevicius A."/>
            <person name="Jones R.C."/>
            <person name="Steane D.A."/>
            <person name="Vaillancourt R.E."/>
            <person name="Potts B.M."/>
            <person name="Joubert F."/>
            <person name="Barry K."/>
            <person name="Pappas G.J."/>
            <person name="Strauss S.H."/>
            <person name="Jaiswal P."/>
            <person name="Grima-Pettenati J."/>
            <person name="Salse J."/>
            <person name="Van de Peer Y."/>
            <person name="Rokhsar D.S."/>
            <person name="Schmutz J."/>
        </authorList>
    </citation>
    <scope>NUCLEOTIDE SEQUENCE [LARGE SCALE GENOMIC DNA]</scope>
    <source>
        <strain evidence="2">cv. BRASUZ1</strain>
        <tissue evidence="1">Leaf extractions</tissue>
    </source>
</reference>
<sequence>MGRVNAFFYGRVSDGRSVFCGSFGQHVPTTFLLFLRFAPEKTAPGNPRIFCPMHNQIFFFFQFNGTRSFLIIARAKILMRYVGIYHGVFRYF</sequence>
<protein>
    <submittedName>
        <fullName evidence="1">Uncharacterized protein</fullName>
    </submittedName>
</protein>
<dbReference type="Proteomes" id="UP000030711">
    <property type="component" value="Unassembled WGS sequence"/>
</dbReference>
<accession>A0AAD9T7P9</accession>
<name>A0AAD9T7P9_EUCGR</name>
<evidence type="ECO:0000313" key="1">
    <source>
        <dbReference type="EMBL" id="KAK2631145.1"/>
    </source>
</evidence>
<dbReference type="AlphaFoldDB" id="A0AAD9T7P9"/>